<reference evidence="2" key="1">
    <citation type="journal article" date="2020" name="Fungal Divers.">
        <title>Resolving the Mortierellaceae phylogeny through synthesis of multi-gene phylogenetics and phylogenomics.</title>
        <authorList>
            <person name="Vandepol N."/>
            <person name="Liber J."/>
            <person name="Desiro A."/>
            <person name="Na H."/>
            <person name="Kennedy M."/>
            <person name="Barry K."/>
            <person name="Grigoriev I.V."/>
            <person name="Miller A.N."/>
            <person name="O'Donnell K."/>
            <person name="Stajich J.E."/>
            <person name="Bonito G."/>
        </authorList>
    </citation>
    <scope>NUCLEOTIDE SEQUENCE</scope>
    <source>
        <strain evidence="2">REB-010B</strain>
    </source>
</reference>
<feature type="compositionally biased region" description="Basic and acidic residues" evidence="1">
    <location>
        <begin position="575"/>
        <end position="584"/>
    </location>
</feature>
<feature type="region of interest" description="Disordered" evidence="1">
    <location>
        <begin position="298"/>
        <end position="366"/>
    </location>
</feature>
<evidence type="ECO:0000256" key="1">
    <source>
        <dbReference type="SAM" id="MobiDB-lite"/>
    </source>
</evidence>
<feature type="region of interest" description="Disordered" evidence="1">
    <location>
        <begin position="686"/>
        <end position="731"/>
    </location>
</feature>
<dbReference type="InterPro" id="IPR014752">
    <property type="entry name" value="Arrestin-like_C"/>
</dbReference>
<evidence type="ECO:0000313" key="3">
    <source>
        <dbReference type="Proteomes" id="UP000738325"/>
    </source>
</evidence>
<feature type="compositionally biased region" description="Polar residues" evidence="1">
    <location>
        <begin position="563"/>
        <end position="572"/>
    </location>
</feature>
<feature type="compositionally biased region" description="Basic and acidic residues" evidence="1">
    <location>
        <begin position="429"/>
        <end position="456"/>
    </location>
</feature>
<dbReference type="Gene3D" id="2.60.40.640">
    <property type="match status" value="1"/>
</dbReference>
<gene>
    <name evidence="2" type="ORF">BGZ99_004117</name>
</gene>
<dbReference type="OrthoDB" id="2436511at2759"/>
<accession>A0A9P6RJJ3</accession>
<name>A0A9P6RJJ3_9FUNG</name>
<feature type="compositionally biased region" description="Polar residues" evidence="1">
    <location>
        <begin position="312"/>
        <end position="339"/>
    </location>
</feature>
<feature type="region of interest" description="Disordered" evidence="1">
    <location>
        <begin position="563"/>
        <end position="584"/>
    </location>
</feature>
<dbReference type="Proteomes" id="UP000738325">
    <property type="component" value="Unassembled WGS sequence"/>
</dbReference>
<keyword evidence="3" id="KW-1185">Reference proteome</keyword>
<feature type="compositionally biased region" description="Basic residues" evidence="1">
    <location>
        <begin position="416"/>
        <end position="428"/>
    </location>
</feature>
<feature type="compositionally biased region" description="Basic and acidic residues" evidence="1">
    <location>
        <begin position="689"/>
        <end position="700"/>
    </location>
</feature>
<feature type="region of interest" description="Disordered" evidence="1">
    <location>
        <begin position="405"/>
        <end position="463"/>
    </location>
</feature>
<organism evidence="2 3">
    <name type="scientific">Dissophora globulifera</name>
    <dbReference type="NCBI Taxonomy" id="979702"/>
    <lineage>
        <taxon>Eukaryota</taxon>
        <taxon>Fungi</taxon>
        <taxon>Fungi incertae sedis</taxon>
        <taxon>Mucoromycota</taxon>
        <taxon>Mortierellomycotina</taxon>
        <taxon>Mortierellomycetes</taxon>
        <taxon>Mortierellales</taxon>
        <taxon>Mortierellaceae</taxon>
        <taxon>Dissophora</taxon>
    </lineage>
</organism>
<protein>
    <recommendedName>
        <fullName evidence="4">Arrestin-like N-terminal domain-containing protein</fullName>
    </recommendedName>
</protein>
<feature type="compositionally biased region" description="Low complexity" evidence="1">
    <location>
        <begin position="340"/>
        <end position="357"/>
    </location>
</feature>
<comment type="caution">
    <text evidence="2">The sequence shown here is derived from an EMBL/GenBank/DDBJ whole genome shotgun (WGS) entry which is preliminary data.</text>
</comment>
<evidence type="ECO:0008006" key="4">
    <source>
        <dbReference type="Google" id="ProtNLM"/>
    </source>
</evidence>
<dbReference type="AlphaFoldDB" id="A0A9P6RJJ3"/>
<feature type="region of interest" description="Disordered" evidence="1">
    <location>
        <begin position="179"/>
        <end position="241"/>
    </location>
</feature>
<proteinExistence type="predicted"/>
<sequence>MRPSKDGSPAVAKQKTLSIHIATDHVGPNGMPLVYGSTSDRIGTIRGTVRFSTSHDCRGRDIVIMYEAKAEAQWTALENKKIVKHRTEEVFGHHFWHFPLEHTRPNGFKVVAGVYEKEFEVQLIHPSSSISGSMALLPSSSYTPHAKVKYTIRAILRRPFPSVNNLEASQEVWVLHSSLPPPASPRHPSRPPRSEIDHDQCGSQAGASASLSAAASTDDSTCAGSTPVESASLSKPSEKDEGSLSIPYVALTSTSSILKSALSMLPTFDIARAKHFLPLALPAAHTTDVTAQLSPEATYSKQPGLESAPALTVSSSTFEPRSFPKSTLSSPYSATTFSARPSSPSTDGGTSRSGSDSEYSGLSDDDEENAATYTGIWEPFHVPYSCSLPSERVFLGERVPLTIRFGPRQSSDHTPRRNGRRSNNRRSKKDMSRGRGRASGEKGGDLSDENHIRREDDDTLPQPGLRFVLKKGIVKVMEHTLLREVTVMPISSKHRPSASSHNSSTVRQELATKQALTNGGDGSLLTIPGVSTNQSLAPIYQERKYSGSHPHLYDVLQHEIKTSIDTASTPRQRQQHTDSTETKRRSFFQLKRRSLDIPAKSTPAPLATTHDPAAIMLLPPSSPHLKPSNNNSTRIINTVESKFKTEIMTLSLTSQLQRRERQLQRYIDGLVHRSPLSNHRVEATTAMGRGERREQQHHNIDPNLTRHVGIDLSLDDSDDDGSEHHHHYNWRDSEDAEKGVWQTTVWIQLPGPAEMGTFTETKHILKRHTLQLILLCGLVDGTDSEPSVVAESKTGGGASALVSVINQPGINKEFRLEMDLNVTGPRAPM</sequence>
<evidence type="ECO:0000313" key="2">
    <source>
        <dbReference type="EMBL" id="KAG0321099.1"/>
    </source>
</evidence>
<dbReference type="EMBL" id="JAAAIP010000256">
    <property type="protein sequence ID" value="KAG0321099.1"/>
    <property type="molecule type" value="Genomic_DNA"/>
</dbReference>
<feature type="compositionally biased region" description="Low complexity" evidence="1">
    <location>
        <begin position="201"/>
        <end position="226"/>
    </location>
</feature>